<protein>
    <submittedName>
        <fullName evidence="1">Uncharacterized protein</fullName>
    </submittedName>
</protein>
<gene>
    <name evidence="1" type="ORF">BDA96_10G032600</name>
</gene>
<evidence type="ECO:0000313" key="2">
    <source>
        <dbReference type="Proteomes" id="UP000807115"/>
    </source>
</evidence>
<dbReference type="AlphaFoldDB" id="A0A921PYL1"/>
<comment type="caution">
    <text evidence="1">The sequence shown here is derived from an EMBL/GenBank/DDBJ whole genome shotgun (WGS) entry which is preliminary data.</text>
</comment>
<sequence>MQFPDHQLMLHLVAAGGLFAGSGRKYSEFQTRFTFGLSTWVESVNILKNLQKLEKSEYYSFFSVYNTASEAGY</sequence>
<dbReference type="EMBL" id="CM027689">
    <property type="protein sequence ID" value="KAG0512654.1"/>
    <property type="molecule type" value="Genomic_DNA"/>
</dbReference>
<organism evidence="1 2">
    <name type="scientific">Sorghum bicolor</name>
    <name type="common">Sorghum</name>
    <name type="synonym">Sorghum vulgare</name>
    <dbReference type="NCBI Taxonomy" id="4558"/>
    <lineage>
        <taxon>Eukaryota</taxon>
        <taxon>Viridiplantae</taxon>
        <taxon>Streptophyta</taxon>
        <taxon>Embryophyta</taxon>
        <taxon>Tracheophyta</taxon>
        <taxon>Spermatophyta</taxon>
        <taxon>Magnoliopsida</taxon>
        <taxon>Liliopsida</taxon>
        <taxon>Poales</taxon>
        <taxon>Poaceae</taxon>
        <taxon>PACMAD clade</taxon>
        <taxon>Panicoideae</taxon>
        <taxon>Andropogonodae</taxon>
        <taxon>Andropogoneae</taxon>
        <taxon>Sorghinae</taxon>
        <taxon>Sorghum</taxon>
    </lineage>
</organism>
<proteinExistence type="predicted"/>
<reference evidence="1" key="1">
    <citation type="journal article" date="2019" name="BMC Genomics">
        <title>A new reference genome for Sorghum bicolor reveals high levels of sequence similarity between sweet and grain genotypes: implications for the genetics of sugar metabolism.</title>
        <authorList>
            <person name="Cooper E.A."/>
            <person name="Brenton Z.W."/>
            <person name="Flinn B.S."/>
            <person name="Jenkins J."/>
            <person name="Shu S."/>
            <person name="Flowers D."/>
            <person name="Luo F."/>
            <person name="Wang Y."/>
            <person name="Xia P."/>
            <person name="Barry K."/>
            <person name="Daum C."/>
            <person name="Lipzen A."/>
            <person name="Yoshinaga Y."/>
            <person name="Schmutz J."/>
            <person name="Saski C."/>
            <person name="Vermerris W."/>
            <person name="Kresovich S."/>
        </authorList>
    </citation>
    <scope>NUCLEOTIDE SEQUENCE</scope>
</reference>
<accession>A0A921PYL1</accession>
<evidence type="ECO:0000313" key="1">
    <source>
        <dbReference type="EMBL" id="KAG0512654.1"/>
    </source>
</evidence>
<dbReference type="Proteomes" id="UP000807115">
    <property type="component" value="Chromosome 10"/>
</dbReference>
<reference evidence="1" key="2">
    <citation type="submission" date="2020-10" db="EMBL/GenBank/DDBJ databases">
        <authorList>
            <person name="Cooper E.A."/>
            <person name="Brenton Z.W."/>
            <person name="Flinn B.S."/>
            <person name="Jenkins J."/>
            <person name="Shu S."/>
            <person name="Flowers D."/>
            <person name="Luo F."/>
            <person name="Wang Y."/>
            <person name="Xia P."/>
            <person name="Barry K."/>
            <person name="Daum C."/>
            <person name="Lipzen A."/>
            <person name="Yoshinaga Y."/>
            <person name="Schmutz J."/>
            <person name="Saski C."/>
            <person name="Vermerris W."/>
            <person name="Kresovich S."/>
        </authorList>
    </citation>
    <scope>NUCLEOTIDE SEQUENCE</scope>
</reference>
<name>A0A921PYL1_SORBI</name>